<accession>E5AEB3</accession>
<protein>
    <submittedName>
        <fullName evidence="1">Predicted protein</fullName>
    </submittedName>
</protein>
<keyword evidence="2" id="KW-1185">Reference proteome</keyword>
<sequence>MGDGCASMQIRHANSTVIADVVSIGIWPAMFGDIQAFIECLAQYGATLMQGTMTPQCDSTSDPVHRYL</sequence>
<dbReference type="AlphaFoldDB" id="E5AEB3"/>
<name>E5AEB3_LEPMJ</name>
<dbReference type="EMBL" id="FP929139">
    <property type="protein sequence ID" value="CBY01552.1"/>
    <property type="molecule type" value="Genomic_DNA"/>
</dbReference>
<dbReference type="HOGENOM" id="CLU_2794421_0_0_1"/>
<organism evidence="1 2">
    <name type="scientific">Leptosphaeria maculans (strain JN3 / isolate v23.1.3 / race Av1-4-5-6-7-8)</name>
    <name type="common">Blackleg fungus</name>
    <name type="synonym">Phoma lingam</name>
    <dbReference type="NCBI Taxonomy" id="985895"/>
    <lineage>
        <taxon>Eukaryota</taxon>
        <taxon>Fungi</taxon>
        <taxon>Dikarya</taxon>
        <taxon>Ascomycota</taxon>
        <taxon>Pezizomycotina</taxon>
        <taxon>Dothideomycetes</taxon>
        <taxon>Pleosporomycetidae</taxon>
        <taxon>Pleosporales</taxon>
        <taxon>Pleosporineae</taxon>
        <taxon>Leptosphaeriaceae</taxon>
        <taxon>Plenodomus</taxon>
        <taxon>Plenodomus lingam/Leptosphaeria maculans species complex</taxon>
    </lineage>
</organism>
<evidence type="ECO:0000313" key="2">
    <source>
        <dbReference type="Proteomes" id="UP000002668"/>
    </source>
</evidence>
<gene>
    <name evidence="1" type="ORF">LEMA_uP003390.1</name>
</gene>
<dbReference type="VEuPathDB" id="FungiDB:LEMA_uP003390.1"/>
<evidence type="ECO:0000313" key="1">
    <source>
        <dbReference type="EMBL" id="CBY01552.1"/>
    </source>
</evidence>
<reference evidence="2" key="1">
    <citation type="journal article" date="2011" name="Nat. Commun.">
        <title>Effector diversification within compartments of the Leptosphaeria maculans genome affected by Repeat-Induced Point mutations.</title>
        <authorList>
            <person name="Rouxel T."/>
            <person name="Grandaubert J."/>
            <person name="Hane J.K."/>
            <person name="Hoede C."/>
            <person name="van de Wouw A.P."/>
            <person name="Couloux A."/>
            <person name="Dominguez V."/>
            <person name="Anthouard V."/>
            <person name="Bally P."/>
            <person name="Bourras S."/>
            <person name="Cozijnsen A.J."/>
            <person name="Ciuffetti L.M."/>
            <person name="Degrave A."/>
            <person name="Dilmaghani A."/>
            <person name="Duret L."/>
            <person name="Fudal I."/>
            <person name="Goodwin S.B."/>
            <person name="Gout L."/>
            <person name="Glaser N."/>
            <person name="Linglin J."/>
            <person name="Kema G.H.J."/>
            <person name="Lapalu N."/>
            <person name="Lawrence C.B."/>
            <person name="May K."/>
            <person name="Meyer M."/>
            <person name="Ollivier B."/>
            <person name="Poulain J."/>
            <person name="Schoch C.L."/>
            <person name="Simon A."/>
            <person name="Spatafora J.W."/>
            <person name="Stachowiak A."/>
            <person name="Turgeon B.G."/>
            <person name="Tyler B.M."/>
            <person name="Vincent D."/>
            <person name="Weissenbach J."/>
            <person name="Amselem J."/>
            <person name="Quesneville H."/>
            <person name="Oliver R.P."/>
            <person name="Wincker P."/>
            <person name="Balesdent M.-H."/>
            <person name="Howlett B.J."/>
        </authorList>
    </citation>
    <scope>NUCLEOTIDE SEQUENCE [LARGE SCALE GENOMIC DNA]</scope>
    <source>
        <strain evidence="2">JN3 / isolate v23.1.3 / race Av1-4-5-6-7-8</strain>
    </source>
</reference>
<proteinExistence type="predicted"/>
<dbReference type="InParanoid" id="E5AEB3"/>
<dbReference type="Proteomes" id="UP000002668">
    <property type="component" value="Genome"/>
</dbReference>